<feature type="active site" evidence="9">
    <location>
        <position position="136"/>
    </location>
</feature>
<evidence type="ECO:0000256" key="4">
    <source>
        <dbReference type="ARBA" id="ARBA00023004"/>
    </source>
</evidence>
<accession>A0A2N6VR57</accession>
<comment type="cofactor">
    <cofactor evidence="9">
        <name>Fe-coproporphyrin III</name>
        <dbReference type="ChEBI" id="CHEBI:68438"/>
    </cofactor>
    <text evidence="9">Fe-coproporphyrin III acts as both substrate and redox cofactor.</text>
</comment>
<keyword evidence="9" id="KW-0350">Heme biosynthesis</keyword>
<dbReference type="Pfam" id="PF06778">
    <property type="entry name" value="Chlor_dismutase"/>
    <property type="match status" value="1"/>
</dbReference>
<evidence type="ECO:0000256" key="2">
    <source>
        <dbReference type="ARBA" id="ARBA00022617"/>
    </source>
</evidence>
<dbReference type="InterPro" id="IPR011008">
    <property type="entry name" value="Dimeric_a/b-barrel"/>
</dbReference>
<comment type="catalytic activity">
    <reaction evidence="9">
        <text>harderoheme III + H2O2 + H(+) = heme b + CO2 + 2 H2O</text>
        <dbReference type="Rhea" id="RHEA:57944"/>
        <dbReference type="ChEBI" id="CHEBI:15377"/>
        <dbReference type="ChEBI" id="CHEBI:15378"/>
        <dbReference type="ChEBI" id="CHEBI:16240"/>
        <dbReference type="ChEBI" id="CHEBI:16526"/>
        <dbReference type="ChEBI" id="CHEBI:60344"/>
        <dbReference type="ChEBI" id="CHEBI:142463"/>
    </reaction>
</comment>
<dbReference type="GO" id="GO:0020037">
    <property type="term" value="F:heme binding"/>
    <property type="evidence" value="ECO:0007669"/>
    <property type="project" value="InterPro"/>
</dbReference>
<dbReference type="InterPro" id="IPR010644">
    <property type="entry name" value="ChdC/CLD"/>
</dbReference>
<dbReference type="OrthoDB" id="9773646at2"/>
<dbReference type="GO" id="GO:0016634">
    <property type="term" value="F:oxidoreductase activity, acting on the CH-CH group of donors, oxygen as acceptor"/>
    <property type="evidence" value="ECO:0007669"/>
    <property type="project" value="UniProtKB-UniRule"/>
</dbReference>
<comment type="caution">
    <text evidence="10">The sequence shown here is derived from an EMBL/GenBank/DDBJ whole genome shotgun (WGS) entry which is preliminary data.</text>
</comment>
<evidence type="ECO:0000256" key="1">
    <source>
        <dbReference type="ARBA" id="ARBA00014413"/>
    </source>
</evidence>
<evidence type="ECO:0000256" key="5">
    <source>
        <dbReference type="ARBA" id="ARBA00029882"/>
    </source>
</evidence>
<dbReference type="GO" id="GO:0006785">
    <property type="term" value="P:heme B biosynthetic process"/>
    <property type="evidence" value="ECO:0007669"/>
    <property type="project" value="UniProtKB-UniRule"/>
</dbReference>
<keyword evidence="9" id="KW-0560">Oxidoreductase</keyword>
<dbReference type="SUPFAM" id="SSF54909">
    <property type="entry name" value="Dimeric alpha+beta barrel"/>
    <property type="match status" value="1"/>
</dbReference>
<evidence type="ECO:0000256" key="8">
    <source>
        <dbReference type="ARBA" id="ARBA00050019"/>
    </source>
</evidence>
<dbReference type="EC" id="1.3.98.5" evidence="8 9"/>
<dbReference type="NCBIfam" id="NF042928">
    <property type="entry name" value="HemQ_actino"/>
    <property type="match status" value="1"/>
</dbReference>
<comment type="catalytic activity">
    <reaction evidence="9">
        <text>Fe-coproporphyrin III + H2O2 + H(+) = harderoheme III + CO2 + 2 H2O</text>
        <dbReference type="Rhea" id="RHEA:57940"/>
        <dbReference type="ChEBI" id="CHEBI:15377"/>
        <dbReference type="ChEBI" id="CHEBI:15378"/>
        <dbReference type="ChEBI" id="CHEBI:16240"/>
        <dbReference type="ChEBI" id="CHEBI:16526"/>
        <dbReference type="ChEBI" id="CHEBI:68438"/>
        <dbReference type="ChEBI" id="CHEBI:142463"/>
    </reaction>
</comment>
<dbReference type="PANTHER" id="PTHR36843:SF1">
    <property type="entry name" value="COPROHEME DECARBOXYLASE"/>
    <property type="match status" value="1"/>
</dbReference>
<evidence type="ECO:0000256" key="6">
    <source>
        <dbReference type="ARBA" id="ARBA00030236"/>
    </source>
</evidence>
<keyword evidence="2 9" id="KW-0349">Heme</keyword>
<dbReference type="GO" id="GO:0046872">
    <property type="term" value="F:metal ion binding"/>
    <property type="evidence" value="ECO:0007669"/>
    <property type="project" value="UniProtKB-KW"/>
</dbReference>
<feature type="binding site" description="axial binding residue" evidence="9">
    <location>
        <position position="159"/>
    </location>
    <ligand>
        <name>Fe-coproporphyrin III</name>
        <dbReference type="ChEBI" id="CHEBI:68438"/>
    </ligand>
    <ligandPart>
        <name>Fe</name>
        <dbReference type="ChEBI" id="CHEBI:18248"/>
    </ligandPart>
</feature>
<keyword evidence="4 9" id="KW-0408">Iron</keyword>
<dbReference type="RefSeq" id="WP_102238211.1">
    <property type="nucleotide sequence ID" value="NZ_PNHK01000001.1"/>
</dbReference>
<evidence type="ECO:0000256" key="9">
    <source>
        <dbReference type="HAMAP-Rule" id="MF_02244"/>
    </source>
</evidence>
<comment type="similarity">
    <text evidence="9">Belongs to the ChdC family. Type 2 subfamily.</text>
</comment>
<organism evidence="10 11">
    <name type="scientific">Brevibacterium paucivorans</name>
    <dbReference type="NCBI Taxonomy" id="170994"/>
    <lineage>
        <taxon>Bacteria</taxon>
        <taxon>Bacillati</taxon>
        <taxon>Actinomycetota</taxon>
        <taxon>Actinomycetes</taxon>
        <taxon>Micrococcales</taxon>
        <taxon>Brevibacteriaceae</taxon>
        <taxon>Brevibacterium</taxon>
    </lineage>
</organism>
<proteinExistence type="inferred from homology"/>
<dbReference type="PANTHER" id="PTHR36843">
    <property type="entry name" value="HEME-DEPENDENT PEROXIDASE YWFI-RELATED"/>
    <property type="match status" value="1"/>
</dbReference>
<evidence type="ECO:0000313" key="10">
    <source>
        <dbReference type="EMBL" id="PMD06569.1"/>
    </source>
</evidence>
<comment type="function">
    <text evidence="9">Involved in coproporphyrin-dependent heme b biosynthesis. Catalyzes the decarboxylation of Fe-coproporphyrin III (coproheme) to heme b (protoheme IX), the last step of the pathway. The reaction occurs in a stepwise manner with a three-propionate intermediate.</text>
</comment>
<evidence type="ECO:0000256" key="7">
    <source>
        <dbReference type="ARBA" id="ARBA00049896"/>
    </source>
</evidence>
<dbReference type="Gene3D" id="3.30.70.1030">
    <property type="entry name" value="Apc35880, domain 1"/>
    <property type="match status" value="2"/>
</dbReference>
<dbReference type="Proteomes" id="UP000235598">
    <property type="component" value="Unassembled WGS sequence"/>
</dbReference>
<keyword evidence="3 9" id="KW-0479">Metal-binding</keyword>
<evidence type="ECO:0000256" key="3">
    <source>
        <dbReference type="ARBA" id="ARBA00022723"/>
    </source>
</evidence>
<dbReference type="EMBL" id="PNHK01000001">
    <property type="protein sequence ID" value="PMD06569.1"/>
    <property type="molecule type" value="Genomic_DNA"/>
</dbReference>
<comment type="catalytic activity">
    <reaction evidence="7">
        <text>Fe-coproporphyrin III + 2 H2O2 + 2 H(+) = heme b + 2 CO2 + 4 H2O</text>
        <dbReference type="Rhea" id="RHEA:56516"/>
        <dbReference type="ChEBI" id="CHEBI:15377"/>
        <dbReference type="ChEBI" id="CHEBI:15378"/>
        <dbReference type="ChEBI" id="CHEBI:16240"/>
        <dbReference type="ChEBI" id="CHEBI:16526"/>
        <dbReference type="ChEBI" id="CHEBI:60344"/>
        <dbReference type="ChEBI" id="CHEBI:68438"/>
        <dbReference type="EC" id="1.3.98.5"/>
    </reaction>
    <physiologicalReaction direction="left-to-right" evidence="7">
        <dbReference type="Rhea" id="RHEA:56517"/>
    </physiologicalReaction>
</comment>
<dbReference type="AlphaFoldDB" id="A0A2N6VR57"/>
<gene>
    <name evidence="9" type="primary">chdC</name>
    <name evidence="10" type="ORF">CJ199_04210</name>
</gene>
<evidence type="ECO:0000313" key="11">
    <source>
        <dbReference type="Proteomes" id="UP000235598"/>
    </source>
</evidence>
<name>A0A2N6VR57_9MICO</name>
<protein>
    <recommendedName>
        <fullName evidence="1 9">Coproheme decarboxylase</fullName>
        <ecNumber evidence="8 9">1.3.98.5</ecNumber>
    </recommendedName>
    <alternativeName>
        <fullName evidence="5 9">Coproheme III oxidative decarboxylase</fullName>
    </alternativeName>
    <alternativeName>
        <fullName evidence="6 9">Hydrogen peroxide-dependent heme synthase</fullName>
    </alternativeName>
</protein>
<dbReference type="HAMAP" id="MF_02244">
    <property type="entry name" value="Coproheme_decarbox_2"/>
    <property type="match status" value="1"/>
</dbReference>
<comment type="pathway">
    <text evidence="9">Porphyrin-containing compound metabolism; protoheme biosynthesis.</text>
</comment>
<sequence length="234" mass="26982">MKDYEAPSRHEAEELNQQIRYLSYSVFRVAGDLGDLNREDLANELTEAISQVDNVVVRGIYDVSVFRADADIMFWYHAPAVEDLQKVYAAIRTSALGSVLEPVWSVVGIHRPAEFNRSHIPAFLTDDDPGEYLCVYPFVRSYEWYLLEPRERGKMLHDHGKAASGYKDIKANTVSGFALGDYEWLLAFEAQHLERIVDLMRDLRNTEARMHVRKEIPFFTGPRKELVDIISGWR</sequence>
<reference evidence="10 11" key="1">
    <citation type="submission" date="2017-09" db="EMBL/GenBank/DDBJ databases">
        <title>Bacterial strain isolated from the female urinary microbiota.</title>
        <authorList>
            <person name="Thomas-White K."/>
            <person name="Kumar N."/>
            <person name="Forster S."/>
            <person name="Putonti C."/>
            <person name="Lawley T."/>
            <person name="Wolfe A.J."/>
        </authorList>
    </citation>
    <scope>NUCLEOTIDE SEQUENCE [LARGE SCALE GENOMIC DNA]</scope>
    <source>
        <strain evidence="10 11">UMB1301</strain>
    </source>
</reference>